<dbReference type="EMBL" id="CP019948">
    <property type="protein sequence ID" value="ARN81966.1"/>
    <property type="molecule type" value="Genomic_DNA"/>
</dbReference>
<reference evidence="1 2" key="1">
    <citation type="submission" date="2017-02" db="EMBL/GenBank/DDBJ databases">
        <authorList>
            <person name="Peterson S.W."/>
        </authorList>
    </citation>
    <scope>NUCLEOTIDE SEQUENCE [LARGE SCALE GENOMIC DNA]</scope>
    <source>
        <strain evidence="1 2">S285</strain>
    </source>
</reference>
<keyword evidence="2" id="KW-1185">Reference proteome</keyword>
<sequence length="83" mass="9376">MTDERSLEELKDLGSGRPAPGGIVRLYREAFARYGTRALWNWRQLEQPTITQALTIADSLRLEGDRQARALAFQIEEACRAAV</sequence>
<dbReference type="Proteomes" id="UP000193978">
    <property type="component" value="Chromosome"/>
</dbReference>
<gene>
    <name evidence="1" type="ORF">B1812_13720</name>
</gene>
<dbReference type="STRING" id="655015.B1812_13720"/>
<dbReference type="KEGG" id="mbry:B1812_13720"/>
<evidence type="ECO:0000313" key="1">
    <source>
        <dbReference type="EMBL" id="ARN81966.1"/>
    </source>
</evidence>
<dbReference type="AlphaFoldDB" id="A0A1W6MWR1"/>
<protein>
    <submittedName>
        <fullName evidence="1">Uncharacterized protein</fullName>
    </submittedName>
</protein>
<name>A0A1W6MWR1_9HYPH</name>
<accession>A0A1W6MWR1</accession>
<evidence type="ECO:0000313" key="2">
    <source>
        <dbReference type="Proteomes" id="UP000193978"/>
    </source>
</evidence>
<organism evidence="1 2">
    <name type="scientific">Methylocystis bryophila</name>
    <dbReference type="NCBI Taxonomy" id="655015"/>
    <lineage>
        <taxon>Bacteria</taxon>
        <taxon>Pseudomonadati</taxon>
        <taxon>Pseudomonadota</taxon>
        <taxon>Alphaproteobacteria</taxon>
        <taxon>Hyphomicrobiales</taxon>
        <taxon>Methylocystaceae</taxon>
        <taxon>Methylocystis</taxon>
    </lineage>
</organism>
<proteinExistence type="predicted"/>